<gene>
    <name evidence="1" type="ORF">LshimejAT787_0202080</name>
</gene>
<sequence length="180" mass="19853">MPLYSVSTGYPSTSSSSFRASSNQLTLYLFECLSHATHQRSTGEETSVVDYYFMKRSASADLPTGVPFLADSIIPARKLLTGAPPCLRFCDRYVTQSWHESDVGIFLIMSELPTTTIAGGGDHGVGNVVRLWTANRCFQYTPYHAPRPSTGRLCVVRHVGRPPGDLHYRFSCTTLNDPIA</sequence>
<dbReference type="OrthoDB" id="3145038at2759"/>
<organism evidence="1 2">
    <name type="scientific">Lyophyllum shimeji</name>
    <name type="common">Hon-shimeji</name>
    <name type="synonym">Tricholoma shimeji</name>
    <dbReference type="NCBI Taxonomy" id="47721"/>
    <lineage>
        <taxon>Eukaryota</taxon>
        <taxon>Fungi</taxon>
        <taxon>Dikarya</taxon>
        <taxon>Basidiomycota</taxon>
        <taxon>Agaricomycotina</taxon>
        <taxon>Agaricomycetes</taxon>
        <taxon>Agaricomycetidae</taxon>
        <taxon>Agaricales</taxon>
        <taxon>Tricholomatineae</taxon>
        <taxon>Lyophyllaceae</taxon>
        <taxon>Lyophyllum</taxon>
    </lineage>
</organism>
<dbReference type="EMBL" id="BRPK01000002">
    <property type="protein sequence ID" value="GLB34643.1"/>
    <property type="molecule type" value="Genomic_DNA"/>
</dbReference>
<dbReference type="Proteomes" id="UP001063166">
    <property type="component" value="Unassembled WGS sequence"/>
</dbReference>
<comment type="caution">
    <text evidence="1">The sequence shown here is derived from an EMBL/GenBank/DDBJ whole genome shotgun (WGS) entry which is preliminary data.</text>
</comment>
<dbReference type="AlphaFoldDB" id="A0A9P3UIN2"/>
<accession>A0A9P3UIN2</accession>
<evidence type="ECO:0000313" key="2">
    <source>
        <dbReference type="Proteomes" id="UP001063166"/>
    </source>
</evidence>
<protein>
    <submittedName>
        <fullName evidence="1">Uncharacterized protein</fullName>
    </submittedName>
</protein>
<proteinExistence type="predicted"/>
<name>A0A9P3UIN2_LYOSH</name>
<keyword evidence="2" id="KW-1185">Reference proteome</keyword>
<evidence type="ECO:0000313" key="1">
    <source>
        <dbReference type="EMBL" id="GLB34643.1"/>
    </source>
</evidence>
<reference evidence="1" key="1">
    <citation type="submission" date="2022-07" db="EMBL/GenBank/DDBJ databases">
        <title>The genome of Lyophyllum shimeji provides insight into the initial evolution of ectomycorrhizal fungal genome.</title>
        <authorList>
            <person name="Kobayashi Y."/>
            <person name="Shibata T."/>
            <person name="Hirakawa H."/>
            <person name="Shigenobu S."/>
            <person name="Nishiyama T."/>
            <person name="Yamada A."/>
            <person name="Hasebe M."/>
            <person name="Kawaguchi M."/>
        </authorList>
    </citation>
    <scope>NUCLEOTIDE SEQUENCE</scope>
    <source>
        <strain evidence="1">AT787</strain>
    </source>
</reference>